<reference evidence="2" key="1">
    <citation type="submission" date="2021-01" db="EMBL/GenBank/DDBJ databases">
        <authorList>
            <person name="Kaushik A."/>
        </authorList>
    </citation>
    <scope>NUCLEOTIDE SEQUENCE</scope>
    <source>
        <strain evidence="2">Type strain: AG8-Rh-89/</strain>
    </source>
</reference>
<gene>
    <name evidence="2" type="ORF">RDB_LOCUS95785</name>
</gene>
<dbReference type="SUPFAM" id="SSF49899">
    <property type="entry name" value="Concanavalin A-like lectins/glucanases"/>
    <property type="match status" value="1"/>
</dbReference>
<dbReference type="EMBL" id="CAJMWZ010005184">
    <property type="protein sequence ID" value="CAE6501679.1"/>
    <property type="molecule type" value="Genomic_DNA"/>
</dbReference>
<evidence type="ECO:0000313" key="3">
    <source>
        <dbReference type="Proteomes" id="UP000663850"/>
    </source>
</evidence>
<dbReference type="Gene3D" id="2.60.120.200">
    <property type="match status" value="1"/>
</dbReference>
<proteinExistence type="predicted"/>
<dbReference type="PANTHER" id="PTHR38121:SF2">
    <property type="entry name" value="ACYLTRANSFERASE 3 DOMAIN-CONTAINING PROTEIN"/>
    <property type="match status" value="1"/>
</dbReference>
<dbReference type="PANTHER" id="PTHR38121">
    <property type="entry name" value="GH16 DOMAIN-CONTAINING PROTEIN"/>
    <property type="match status" value="1"/>
</dbReference>
<dbReference type="GO" id="GO:0004553">
    <property type="term" value="F:hydrolase activity, hydrolyzing O-glycosyl compounds"/>
    <property type="evidence" value="ECO:0007669"/>
    <property type="project" value="InterPro"/>
</dbReference>
<name>A0A8H3CZP4_9AGAM</name>
<sequence>MITYARNLIDVFLADAAAPAIPQLCNPEESMDIDPVGQPNIAVGRISNGFTQRYKYFIFDSTIDSASKLHLFPGLQYLMIRSLLFAPLAITVASAATLAERQSTTCDCGYKDSTGAVWRESFVSDFTAAAGAEAVLSQKFYKFNYPEPHPDSPNNMNYNPNNVYAYNDGLGMKTSAYSGSGLVQTAGIGTLHDMKYGTFRMRATVPSVPGVCFGFFTYKNVSNVIHEADVEFLSSDADYYQRVYHTNQPGLVNGNTDPDASKSIVIPGADFTEFHEHRLDWLPGSSKYYYDGSLKSTVNKNSPAVDSPLYVNVWSDGGPLWSRGPPTQDAIATIYYIKGYYNSSAVSESQFNTRCAAATNKTPCSV</sequence>
<accession>A0A8H3CZP4</accession>
<feature type="domain" description="GH16" evidence="1">
    <location>
        <begin position="116"/>
        <end position="345"/>
    </location>
</feature>
<dbReference type="GO" id="GO:0005975">
    <property type="term" value="P:carbohydrate metabolic process"/>
    <property type="evidence" value="ECO:0007669"/>
    <property type="project" value="InterPro"/>
</dbReference>
<comment type="caution">
    <text evidence="2">The sequence shown here is derived from an EMBL/GenBank/DDBJ whole genome shotgun (WGS) entry which is preliminary data.</text>
</comment>
<dbReference type="Pfam" id="PF00722">
    <property type="entry name" value="Glyco_hydro_16"/>
    <property type="match status" value="1"/>
</dbReference>
<dbReference type="InterPro" id="IPR013320">
    <property type="entry name" value="ConA-like_dom_sf"/>
</dbReference>
<evidence type="ECO:0000259" key="1">
    <source>
        <dbReference type="PROSITE" id="PS51762"/>
    </source>
</evidence>
<dbReference type="CDD" id="cd00413">
    <property type="entry name" value="Glyco_hydrolase_16"/>
    <property type="match status" value="1"/>
</dbReference>
<dbReference type="InterPro" id="IPR000757">
    <property type="entry name" value="Beta-glucanase-like"/>
</dbReference>
<dbReference type="Proteomes" id="UP000663850">
    <property type="component" value="Unassembled WGS sequence"/>
</dbReference>
<dbReference type="AlphaFoldDB" id="A0A8H3CZP4"/>
<evidence type="ECO:0000313" key="2">
    <source>
        <dbReference type="EMBL" id="CAE6501679.1"/>
    </source>
</evidence>
<organism evidence="2 3">
    <name type="scientific">Rhizoctonia solani</name>
    <dbReference type="NCBI Taxonomy" id="456999"/>
    <lineage>
        <taxon>Eukaryota</taxon>
        <taxon>Fungi</taxon>
        <taxon>Dikarya</taxon>
        <taxon>Basidiomycota</taxon>
        <taxon>Agaricomycotina</taxon>
        <taxon>Agaricomycetes</taxon>
        <taxon>Cantharellales</taxon>
        <taxon>Ceratobasidiaceae</taxon>
        <taxon>Rhizoctonia</taxon>
    </lineage>
</organism>
<protein>
    <recommendedName>
        <fullName evidence="1">GH16 domain-containing protein</fullName>
    </recommendedName>
</protein>
<dbReference type="PROSITE" id="PS51762">
    <property type="entry name" value="GH16_2"/>
    <property type="match status" value="1"/>
</dbReference>